<sequence length="499" mass="52798">MDPTPEPPESPESPESPETHRVIGDRYALVRQIGQGGMGAVWLARDQVLGREVALKRIGHFPGGDTPGLVRAQREANLAARLNHPHVVAVFDFVSEGEEQWLVMEHVVGADLASLVADDGGLRPEEAARLLAQVTEALAAAHEAGIVHRDVKPSNILVTADGTAKLTDFGIARARDSTITASGMVAGSPAYLAPEVAAGRPATEASDVWSLGATLYQALSGRQPYESDNVMSAMYRIVHEDPPRLPGSGWPADLLEHTMATDPSDRWPMSRVHSYLADGPPAAPPTSREAPPAAATTTLLEPVPPVAPEPVRRGRLLPVLLAVGAVLVAAVLVWSLLRPDPAPNAGDDTASDEPTSQRSPSSSASRTPSPSSTAPPSSSAPATSSASTTATPPAPGNPAGAMRRFVQRYIATALADPADAWTQLSPRFQQDCCDGDEGSYAGYWDTIEDATLSDVVADPRAMTVAYTITWDPVDRSPEDEDVTLVLVRDGEGYLIDEER</sequence>
<dbReference type="InterPro" id="IPR008271">
    <property type="entry name" value="Ser/Thr_kinase_AS"/>
</dbReference>
<evidence type="ECO:0000256" key="7">
    <source>
        <dbReference type="PROSITE-ProRule" id="PRU10141"/>
    </source>
</evidence>
<feature type="region of interest" description="Disordered" evidence="8">
    <location>
        <begin position="343"/>
        <end position="400"/>
    </location>
</feature>
<dbReference type="CDD" id="cd14014">
    <property type="entry name" value="STKc_PknB_like"/>
    <property type="match status" value="1"/>
</dbReference>
<comment type="caution">
    <text evidence="10">The sequence shown here is derived from an EMBL/GenBank/DDBJ whole genome shotgun (WGS) entry which is preliminary data.</text>
</comment>
<evidence type="ECO:0000256" key="8">
    <source>
        <dbReference type="SAM" id="MobiDB-lite"/>
    </source>
</evidence>
<dbReference type="InterPro" id="IPR017441">
    <property type="entry name" value="Protein_kinase_ATP_BS"/>
</dbReference>
<dbReference type="GO" id="GO:0005524">
    <property type="term" value="F:ATP binding"/>
    <property type="evidence" value="ECO:0007669"/>
    <property type="project" value="UniProtKB-UniRule"/>
</dbReference>
<dbReference type="SUPFAM" id="SSF56112">
    <property type="entry name" value="Protein kinase-like (PK-like)"/>
    <property type="match status" value="1"/>
</dbReference>
<dbReference type="PANTHER" id="PTHR43671">
    <property type="entry name" value="SERINE/THREONINE-PROTEIN KINASE NEK"/>
    <property type="match status" value="1"/>
</dbReference>
<dbReference type="GO" id="GO:0004674">
    <property type="term" value="F:protein serine/threonine kinase activity"/>
    <property type="evidence" value="ECO:0007669"/>
    <property type="project" value="UniProtKB-KW"/>
</dbReference>
<keyword evidence="6 7" id="KW-0067">ATP-binding</keyword>
<dbReference type="EMBL" id="JADKPN010000005">
    <property type="protein sequence ID" value="MBF4763594.1"/>
    <property type="molecule type" value="Genomic_DNA"/>
</dbReference>
<keyword evidence="10" id="KW-0723">Serine/threonine-protein kinase</keyword>
<feature type="region of interest" description="Disordered" evidence="8">
    <location>
        <begin position="278"/>
        <end position="307"/>
    </location>
</feature>
<organism evidence="10 11">
    <name type="scientific">Nocardioides islandensis</name>
    <dbReference type="NCBI Taxonomy" id="433663"/>
    <lineage>
        <taxon>Bacteria</taxon>
        <taxon>Bacillati</taxon>
        <taxon>Actinomycetota</taxon>
        <taxon>Actinomycetes</taxon>
        <taxon>Propionibacteriales</taxon>
        <taxon>Nocardioidaceae</taxon>
        <taxon>Nocardioides</taxon>
    </lineage>
</organism>
<protein>
    <recommendedName>
        <fullName evidence="2">non-specific serine/threonine protein kinase</fullName>
        <ecNumber evidence="2">2.7.11.1</ecNumber>
    </recommendedName>
</protein>
<feature type="compositionally biased region" description="Pro residues" evidence="8">
    <location>
        <begin position="1"/>
        <end position="11"/>
    </location>
</feature>
<feature type="binding site" evidence="7">
    <location>
        <position position="56"/>
    </location>
    <ligand>
        <name>ATP</name>
        <dbReference type="ChEBI" id="CHEBI:30616"/>
    </ligand>
</feature>
<comment type="similarity">
    <text evidence="1">Belongs to the protein kinase superfamily. NEK Ser/Thr protein kinase family. NIMA subfamily.</text>
</comment>
<evidence type="ECO:0000313" key="11">
    <source>
        <dbReference type="Proteomes" id="UP000640489"/>
    </source>
</evidence>
<dbReference type="EC" id="2.7.11.1" evidence="2"/>
<dbReference type="InterPro" id="IPR050660">
    <property type="entry name" value="NEK_Ser/Thr_kinase"/>
</dbReference>
<feature type="domain" description="Protein kinase" evidence="9">
    <location>
        <begin position="27"/>
        <end position="276"/>
    </location>
</feature>
<dbReference type="PROSITE" id="PS00107">
    <property type="entry name" value="PROTEIN_KINASE_ATP"/>
    <property type="match status" value="1"/>
</dbReference>
<dbReference type="AlphaFoldDB" id="A0A930V9W7"/>
<evidence type="ECO:0000256" key="2">
    <source>
        <dbReference type="ARBA" id="ARBA00012513"/>
    </source>
</evidence>
<dbReference type="Proteomes" id="UP000640489">
    <property type="component" value="Unassembled WGS sequence"/>
</dbReference>
<evidence type="ECO:0000256" key="1">
    <source>
        <dbReference type="ARBA" id="ARBA00010886"/>
    </source>
</evidence>
<keyword evidence="5 10" id="KW-0418">Kinase</keyword>
<name>A0A930V9W7_9ACTN</name>
<evidence type="ECO:0000256" key="6">
    <source>
        <dbReference type="ARBA" id="ARBA00022840"/>
    </source>
</evidence>
<dbReference type="SMART" id="SM00220">
    <property type="entry name" value="S_TKc"/>
    <property type="match status" value="1"/>
</dbReference>
<accession>A0A930V9W7</accession>
<evidence type="ECO:0000259" key="9">
    <source>
        <dbReference type="PROSITE" id="PS50011"/>
    </source>
</evidence>
<dbReference type="PROSITE" id="PS50011">
    <property type="entry name" value="PROTEIN_KINASE_DOM"/>
    <property type="match status" value="1"/>
</dbReference>
<dbReference type="Gene3D" id="1.10.510.10">
    <property type="entry name" value="Transferase(Phosphotransferase) domain 1"/>
    <property type="match status" value="1"/>
</dbReference>
<keyword evidence="4 7" id="KW-0547">Nucleotide-binding</keyword>
<feature type="region of interest" description="Disordered" evidence="8">
    <location>
        <begin position="1"/>
        <end position="20"/>
    </location>
</feature>
<dbReference type="InterPro" id="IPR000719">
    <property type="entry name" value="Prot_kinase_dom"/>
</dbReference>
<gene>
    <name evidence="10" type="ORF">ISU07_10690</name>
</gene>
<dbReference type="Gene3D" id="3.30.200.20">
    <property type="entry name" value="Phosphorylase Kinase, domain 1"/>
    <property type="match status" value="1"/>
</dbReference>
<keyword evidence="11" id="KW-1185">Reference proteome</keyword>
<dbReference type="PANTHER" id="PTHR43671:SF13">
    <property type="entry name" value="SERINE_THREONINE-PROTEIN KINASE NEK2"/>
    <property type="match status" value="1"/>
</dbReference>
<feature type="compositionally biased region" description="Low complexity" evidence="8">
    <location>
        <begin position="285"/>
        <end position="301"/>
    </location>
</feature>
<dbReference type="RefSeq" id="WP_194706776.1">
    <property type="nucleotide sequence ID" value="NZ_JADKPN010000005.1"/>
</dbReference>
<dbReference type="InterPro" id="IPR011009">
    <property type="entry name" value="Kinase-like_dom_sf"/>
</dbReference>
<evidence type="ECO:0000256" key="5">
    <source>
        <dbReference type="ARBA" id="ARBA00022777"/>
    </source>
</evidence>
<keyword evidence="3" id="KW-0808">Transferase</keyword>
<dbReference type="PROSITE" id="PS00108">
    <property type="entry name" value="PROTEIN_KINASE_ST"/>
    <property type="match status" value="1"/>
</dbReference>
<dbReference type="Pfam" id="PF00069">
    <property type="entry name" value="Pkinase"/>
    <property type="match status" value="1"/>
</dbReference>
<evidence type="ECO:0000256" key="4">
    <source>
        <dbReference type="ARBA" id="ARBA00022741"/>
    </source>
</evidence>
<proteinExistence type="inferred from homology"/>
<reference evidence="10" key="1">
    <citation type="submission" date="2020-11" db="EMBL/GenBank/DDBJ databases">
        <title>Nocardioides sp. nov., isolated from Soil of Cynanchum wilfordii Hemsley rhizosphere.</title>
        <authorList>
            <person name="Lee J.-S."/>
            <person name="Suh M.K."/>
            <person name="Kim J.-S."/>
        </authorList>
    </citation>
    <scope>NUCLEOTIDE SEQUENCE</scope>
    <source>
        <strain evidence="10">KCTC 19275</strain>
    </source>
</reference>
<evidence type="ECO:0000256" key="3">
    <source>
        <dbReference type="ARBA" id="ARBA00022679"/>
    </source>
</evidence>
<feature type="compositionally biased region" description="Low complexity" evidence="8">
    <location>
        <begin position="354"/>
        <end position="391"/>
    </location>
</feature>
<evidence type="ECO:0000313" key="10">
    <source>
        <dbReference type="EMBL" id="MBF4763594.1"/>
    </source>
</evidence>